<dbReference type="NCBIfam" id="TIGR00912">
    <property type="entry name" value="2A0309"/>
    <property type="match status" value="1"/>
</dbReference>
<name>A0A292YRD1_9BACL</name>
<comment type="caution">
    <text evidence="9">The sequence shown here is derived from an EMBL/GenBank/DDBJ whole genome shotgun (WGS) entry which is preliminary data.</text>
</comment>
<dbReference type="PANTHER" id="PTHR34975">
    <property type="entry name" value="SPORE GERMINATION PROTEIN A2"/>
    <property type="match status" value="1"/>
</dbReference>
<evidence type="ECO:0000313" key="9">
    <source>
        <dbReference type="EMBL" id="GAX91479.1"/>
    </source>
</evidence>
<protein>
    <submittedName>
        <fullName evidence="9">Spore gernimation protein</fullName>
    </submittedName>
</protein>
<gene>
    <name evidence="9" type="ORF">EFBL_3148</name>
</gene>
<feature type="transmembrane region" description="Helical" evidence="8">
    <location>
        <begin position="318"/>
        <end position="337"/>
    </location>
</feature>
<dbReference type="EMBL" id="BDUF01000097">
    <property type="protein sequence ID" value="GAX91479.1"/>
    <property type="molecule type" value="Genomic_DNA"/>
</dbReference>
<evidence type="ECO:0000256" key="3">
    <source>
        <dbReference type="ARBA" id="ARBA00022448"/>
    </source>
</evidence>
<feature type="transmembrane region" description="Helical" evidence="8">
    <location>
        <begin position="349"/>
        <end position="370"/>
    </location>
</feature>
<dbReference type="RefSeq" id="WP_096183319.1">
    <property type="nucleotide sequence ID" value="NZ_BDUF01000097.1"/>
</dbReference>
<evidence type="ECO:0000256" key="1">
    <source>
        <dbReference type="ARBA" id="ARBA00004141"/>
    </source>
</evidence>
<evidence type="ECO:0000256" key="7">
    <source>
        <dbReference type="ARBA" id="ARBA00023136"/>
    </source>
</evidence>
<evidence type="ECO:0000313" key="10">
    <source>
        <dbReference type="Proteomes" id="UP000217785"/>
    </source>
</evidence>
<proteinExistence type="inferred from homology"/>
<feature type="transmembrane region" description="Helical" evidence="8">
    <location>
        <begin position="91"/>
        <end position="110"/>
    </location>
</feature>
<keyword evidence="7 8" id="KW-0472">Membrane</keyword>
<evidence type="ECO:0000256" key="4">
    <source>
        <dbReference type="ARBA" id="ARBA00022544"/>
    </source>
</evidence>
<dbReference type="Proteomes" id="UP000217785">
    <property type="component" value="Unassembled WGS sequence"/>
</dbReference>
<feature type="transmembrane region" description="Helical" evidence="8">
    <location>
        <begin position="230"/>
        <end position="253"/>
    </location>
</feature>
<comment type="similarity">
    <text evidence="2">Belongs to the amino acid-polyamine-organocation (APC) superfamily. Spore germination protein (SGP) (TC 2.A.3.9) family.</text>
</comment>
<accession>A0A292YRD1</accession>
<keyword evidence="5 8" id="KW-0812">Transmembrane</keyword>
<feature type="transmembrane region" description="Helical" evidence="8">
    <location>
        <begin position="284"/>
        <end position="306"/>
    </location>
</feature>
<feature type="transmembrane region" description="Helical" evidence="8">
    <location>
        <begin position="122"/>
        <end position="149"/>
    </location>
</feature>
<evidence type="ECO:0000256" key="6">
    <source>
        <dbReference type="ARBA" id="ARBA00022989"/>
    </source>
</evidence>
<reference evidence="10" key="1">
    <citation type="submission" date="2017-07" db="EMBL/GenBank/DDBJ databases">
        <title>Draft genome sequence of Effusibacillus lacus strain skLN1.</title>
        <authorList>
            <person name="Watanabe M."/>
            <person name="Kojima H."/>
            <person name="Fukui M."/>
        </authorList>
    </citation>
    <scope>NUCLEOTIDE SEQUENCE [LARGE SCALE GENOMIC DNA]</scope>
    <source>
        <strain evidence="10">skLN1</strain>
    </source>
</reference>
<dbReference type="OrthoDB" id="2661055at2"/>
<dbReference type="AlphaFoldDB" id="A0A292YRD1"/>
<keyword evidence="10" id="KW-1185">Reference proteome</keyword>
<keyword evidence="3" id="KW-0813">Transport</keyword>
<dbReference type="InterPro" id="IPR004761">
    <property type="entry name" value="Spore_GerAB"/>
</dbReference>
<dbReference type="GO" id="GO:0016020">
    <property type="term" value="C:membrane"/>
    <property type="evidence" value="ECO:0007669"/>
    <property type="project" value="UniProtKB-SubCell"/>
</dbReference>
<evidence type="ECO:0000256" key="5">
    <source>
        <dbReference type="ARBA" id="ARBA00022692"/>
    </source>
</evidence>
<organism evidence="9 10">
    <name type="scientific">Effusibacillus lacus</name>
    <dbReference type="NCBI Taxonomy" id="1348429"/>
    <lineage>
        <taxon>Bacteria</taxon>
        <taxon>Bacillati</taxon>
        <taxon>Bacillota</taxon>
        <taxon>Bacilli</taxon>
        <taxon>Bacillales</taxon>
        <taxon>Alicyclobacillaceae</taxon>
        <taxon>Effusibacillus</taxon>
    </lineage>
</organism>
<feature type="transmembrane region" description="Helical" evidence="8">
    <location>
        <begin position="198"/>
        <end position="218"/>
    </location>
</feature>
<evidence type="ECO:0000256" key="2">
    <source>
        <dbReference type="ARBA" id="ARBA00007998"/>
    </source>
</evidence>
<feature type="transmembrane region" description="Helical" evidence="8">
    <location>
        <begin position="21"/>
        <end position="38"/>
    </location>
</feature>
<dbReference type="Pfam" id="PF03845">
    <property type="entry name" value="Spore_permease"/>
    <property type="match status" value="1"/>
</dbReference>
<feature type="transmembrane region" description="Helical" evidence="8">
    <location>
        <begin position="50"/>
        <end position="70"/>
    </location>
</feature>
<keyword evidence="4" id="KW-0309">Germination</keyword>
<dbReference type="PANTHER" id="PTHR34975:SF2">
    <property type="entry name" value="SPORE GERMINATION PROTEIN A2"/>
    <property type="match status" value="1"/>
</dbReference>
<keyword evidence="6 8" id="KW-1133">Transmembrane helix</keyword>
<evidence type="ECO:0000256" key="8">
    <source>
        <dbReference type="SAM" id="Phobius"/>
    </source>
</evidence>
<comment type="subcellular location">
    <subcellularLocation>
        <location evidence="1">Membrane</location>
        <topology evidence="1">Multi-pass membrane protein</topology>
    </subcellularLocation>
</comment>
<dbReference type="Gene3D" id="1.20.1740.10">
    <property type="entry name" value="Amino acid/polyamine transporter I"/>
    <property type="match status" value="1"/>
</dbReference>
<feature type="transmembrane region" description="Helical" evidence="8">
    <location>
        <begin position="161"/>
        <end position="178"/>
    </location>
</feature>
<sequence>MTKPTLPIITDRITQSQSMSLITSTVIGVSVLTLPRMSTEIANQQGWIPIFIGFLLAMAAVWVVTLLSVRMNGQSFANFVARTLGPKKYPVLGKVLGIPLLLAYVGYWLIVTALVARTFGEVVVTAVLLETPLEVIVGSMLALTLYLCLSKDKVVFRVNEFLLPLMVAPLLILGVMAFQKANFTRLMPVFPLETKGILQTVAGTALAFQGYEIILQFASRYDEKVKYVRANMLGMGFVGLVYVLIVIAGIVTFGHEELQRLTWPTLELVKSVNVPGLVLERAEAVFIGVWVAAVFTTAGNCFYAGTRLLCDTFGIRKPQYVAIGLVPVLYLVAMNPRNQFDLFAALNRTSFAGILLAVVIPVALLGLSFFRNSGTDAK</sequence>
<dbReference type="GO" id="GO:0009847">
    <property type="term" value="P:spore germination"/>
    <property type="evidence" value="ECO:0007669"/>
    <property type="project" value="InterPro"/>
</dbReference>